<accession>A0ABR4MWY6</accession>
<dbReference type="SUPFAM" id="SSF50182">
    <property type="entry name" value="Sm-like ribonucleoproteins"/>
    <property type="match status" value="1"/>
</dbReference>
<evidence type="ECO:0000256" key="2">
    <source>
        <dbReference type="ARBA" id="ARBA00006850"/>
    </source>
</evidence>
<evidence type="ECO:0000313" key="12">
    <source>
        <dbReference type="Proteomes" id="UP001527925"/>
    </source>
</evidence>
<keyword evidence="4 9" id="KW-0747">Spliceosome</keyword>
<evidence type="ECO:0000256" key="7">
    <source>
        <dbReference type="ARBA" id="ARBA00023242"/>
    </source>
</evidence>
<keyword evidence="7 9" id="KW-0539">Nucleus</keyword>
<dbReference type="PANTHER" id="PTHR15588:SF9">
    <property type="entry name" value="U6 SNRNA-ASSOCIATED SM-LIKE PROTEIN LSM8"/>
    <property type="match status" value="1"/>
</dbReference>
<dbReference type="CDD" id="cd01727">
    <property type="entry name" value="LSm8"/>
    <property type="match status" value="1"/>
</dbReference>
<comment type="subunit">
    <text evidence="9">LSm subunits form a heteromer with a doughnut shape.</text>
</comment>
<dbReference type="Proteomes" id="UP001527925">
    <property type="component" value="Unassembled WGS sequence"/>
</dbReference>
<dbReference type="InterPro" id="IPR034103">
    <property type="entry name" value="Lsm8"/>
</dbReference>
<evidence type="ECO:0000256" key="8">
    <source>
        <dbReference type="ARBA" id="ARBA00023274"/>
    </source>
</evidence>
<keyword evidence="8 9" id="KW-0687">Ribonucleoprotein</keyword>
<dbReference type="Pfam" id="PF01423">
    <property type="entry name" value="LSM"/>
    <property type="match status" value="1"/>
</dbReference>
<keyword evidence="6 9" id="KW-0508">mRNA splicing</keyword>
<evidence type="ECO:0000256" key="4">
    <source>
        <dbReference type="ARBA" id="ARBA00022728"/>
    </source>
</evidence>
<comment type="subcellular location">
    <subcellularLocation>
        <location evidence="1 9">Nucleus</location>
    </subcellularLocation>
</comment>
<sequence>MSCSSRASSRPQHVQVITSDGRVLLGTLKGLDQTTNLVLAGAKEREFSPLGSKDIALGLYIVRGDTIAVVGEIDPQLDAQIEWETTGAEPLVSIARQFQ</sequence>
<gene>
    <name evidence="11" type="primary">lsm8</name>
    <name evidence="9" type="synonym">LSM8</name>
    <name evidence="11" type="ORF">HK105_208723</name>
</gene>
<name>A0ABR4MWY6_9FUNG</name>
<evidence type="ECO:0000256" key="6">
    <source>
        <dbReference type="ARBA" id="ARBA00023187"/>
    </source>
</evidence>
<dbReference type="InterPro" id="IPR047575">
    <property type="entry name" value="Sm"/>
</dbReference>
<evidence type="ECO:0000256" key="9">
    <source>
        <dbReference type="RuleBase" id="RU365048"/>
    </source>
</evidence>
<comment type="caution">
    <text evidence="11">The sequence shown here is derived from an EMBL/GenBank/DDBJ whole genome shotgun (WGS) entry which is preliminary data.</text>
</comment>
<comment type="similarity">
    <text evidence="2 9">Belongs to the snRNP Sm proteins family.</text>
</comment>
<evidence type="ECO:0000259" key="10">
    <source>
        <dbReference type="PROSITE" id="PS52002"/>
    </source>
</evidence>
<proteinExistence type="inferred from homology"/>
<dbReference type="InterPro" id="IPR010920">
    <property type="entry name" value="LSM_dom_sf"/>
</dbReference>
<dbReference type="InterPro" id="IPR001163">
    <property type="entry name" value="Sm_dom_euk/arc"/>
</dbReference>
<keyword evidence="12" id="KW-1185">Reference proteome</keyword>
<evidence type="ECO:0000256" key="5">
    <source>
        <dbReference type="ARBA" id="ARBA00022884"/>
    </source>
</evidence>
<reference evidence="11 12" key="1">
    <citation type="submission" date="2023-09" db="EMBL/GenBank/DDBJ databases">
        <title>Pangenome analysis of Batrachochytrium dendrobatidis and related Chytrids.</title>
        <authorList>
            <person name="Yacoub M.N."/>
            <person name="Stajich J.E."/>
            <person name="James T.Y."/>
        </authorList>
    </citation>
    <scope>NUCLEOTIDE SEQUENCE [LARGE SCALE GENOMIC DNA]</scope>
    <source>
        <strain evidence="11 12">JEL0888</strain>
    </source>
</reference>
<evidence type="ECO:0000313" key="11">
    <source>
        <dbReference type="EMBL" id="KAL2911790.1"/>
    </source>
</evidence>
<keyword evidence="5 9" id="KW-0694">RNA-binding</keyword>
<dbReference type="PANTHER" id="PTHR15588">
    <property type="entry name" value="LSM1"/>
    <property type="match status" value="1"/>
</dbReference>
<keyword evidence="3 9" id="KW-0507">mRNA processing</keyword>
<feature type="domain" description="Sm" evidence="10">
    <location>
        <begin position="1"/>
        <end position="76"/>
    </location>
</feature>
<dbReference type="InterPro" id="IPR044642">
    <property type="entry name" value="PTHR15588"/>
</dbReference>
<protein>
    <recommendedName>
        <fullName evidence="9">LSM2-LSM8 complex subunit LSM8</fullName>
    </recommendedName>
</protein>
<organism evidence="11 12">
    <name type="scientific">Polyrhizophydium stewartii</name>
    <dbReference type="NCBI Taxonomy" id="2732419"/>
    <lineage>
        <taxon>Eukaryota</taxon>
        <taxon>Fungi</taxon>
        <taxon>Fungi incertae sedis</taxon>
        <taxon>Chytridiomycota</taxon>
        <taxon>Chytridiomycota incertae sedis</taxon>
        <taxon>Chytridiomycetes</taxon>
        <taxon>Rhizophydiales</taxon>
        <taxon>Rhizophydiales incertae sedis</taxon>
        <taxon>Polyrhizophydium</taxon>
    </lineage>
</organism>
<dbReference type="Gene3D" id="2.30.30.100">
    <property type="match status" value="1"/>
</dbReference>
<evidence type="ECO:0000256" key="3">
    <source>
        <dbReference type="ARBA" id="ARBA00022664"/>
    </source>
</evidence>
<dbReference type="EMBL" id="JADGIZ020000087">
    <property type="protein sequence ID" value="KAL2911790.1"/>
    <property type="molecule type" value="Genomic_DNA"/>
</dbReference>
<dbReference type="SMART" id="SM00651">
    <property type="entry name" value="Sm"/>
    <property type="match status" value="1"/>
</dbReference>
<dbReference type="PROSITE" id="PS52002">
    <property type="entry name" value="SM"/>
    <property type="match status" value="1"/>
</dbReference>
<comment type="function">
    <text evidence="9">Plays role in pre-mRNA splicing as component of the U4/U6-U5 tri-snRNP complex that is involved in spliceosome assembly, and as component of the precatalytic spliceosome (spliceosome B complex). The heptameric LSM2-8 complex binds specifically to the 3'-terminal U-tract of U6 snRNA.</text>
</comment>
<evidence type="ECO:0000256" key="1">
    <source>
        <dbReference type="ARBA" id="ARBA00004123"/>
    </source>
</evidence>